<dbReference type="PIRSF" id="PIRSF015952">
    <property type="entry name" value="U3snoRNP11"/>
    <property type="match status" value="1"/>
</dbReference>
<evidence type="ECO:0000313" key="8">
    <source>
        <dbReference type="EMBL" id="OAJ41209.1"/>
    </source>
</evidence>
<sequence>MSSIRKAAPRRTHRERAQPSARSNLGLLEKHKDYVKRAKDFHKKEKALKILKEKATFRNPDEFYFGMVNAKTNKGVHTLQRTETFDHELKSLMKTQDQNYINYQRSINLKKIKRLQEDIHFVEEDKEESDKEDSEDNEKNSMSDFDEPEPVQPTKKLRKSGPSHTIFVDDKAQAKSFDSVSYFETVPELVNKPFNRLRKSTLEKVEIPSITPEDAAYIAKQKDAAAAELSTRMQREESLRKVQLELQLQKNLMGKGARKKIGVDSLGLPKYKWKSCRQK</sequence>
<evidence type="ECO:0000256" key="2">
    <source>
        <dbReference type="ARBA" id="ARBA00004604"/>
    </source>
</evidence>
<organism evidence="8 9">
    <name type="scientific">Batrachochytrium dendrobatidis (strain JEL423)</name>
    <dbReference type="NCBI Taxonomy" id="403673"/>
    <lineage>
        <taxon>Eukaryota</taxon>
        <taxon>Fungi</taxon>
        <taxon>Fungi incertae sedis</taxon>
        <taxon>Chytridiomycota</taxon>
        <taxon>Chytridiomycota incertae sedis</taxon>
        <taxon>Chytridiomycetes</taxon>
        <taxon>Rhizophydiales</taxon>
        <taxon>Rhizophydiales incertae sedis</taxon>
        <taxon>Batrachochytrium</taxon>
    </lineage>
</organism>
<evidence type="ECO:0000256" key="3">
    <source>
        <dbReference type="ARBA" id="ARBA00008105"/>
    </source>
</evidence>
<comment type="function">
    <text evidence="1 6">Involved in nucleolar processing of pre-18S ribosomal RNA.</text>
</comment>
<accession>A0A177WM67</accession>
<dbReference type="EMBL" id="DS022305">
    <property type="protein sequence ID" value="OAJ41209.1"/>
    <property type="molecule type" value="Genomic_DNA"/>
</dbReference>
<evidence type="ECO:0000256" key="5">
    <source>
        <dbReference type="ARBA" id="ARBA00023242"/>
    </source>
</evidence>
<comment type="similarity">
    <text evidence="3 6">Belongs to the UTP11 family.</text>
</comment>
<reference evidence="8 9" key="1">
    <citation type="submission" date="2006-10" db="EMBL/GenBank/DDBJ databases">
        <title>The Genome Sequence of Batrachochytrium dendrobatidis JEL423.</title>
        <authorList>
            <consortium name="The Broad Institute Genome Sequencing Platform"/>
            <person name="Birren B."/>
            <person name="Lander E."/>
            <person name="Galagan J."/>
            <person name="Cuomo C."/>
            <person name="Devon K."/>
            <person name="Jaffe D."/>
            <person name="Butler J."/>
            <person name="Alvarez P."/>
            <person name="Gnerre S."/>
            <person name="Grabherr M."/>
            <person name="Kleber M."/>
            <person name="Mauceli E."/>
            <person name="Brockman W."/>
            <person name="Young S."/>
            <person name="LaButti K."/>
            <person name="Sykes S."/>
            <person name="DeCaprio D."/>
            <person name="Crawford M."/>
            <person name="Koehrsen M."/>
            <person name="Engels R."/>
            <person name="Montgomery P."/>
            <person name="Pearson M."/>
            <person name="Howarth C."/>
            <person name="Larson L."/>
            <person name="White J."/>
            <person name="O'Leary S."/>
            <person name="Kodira C."/>
            <person name="Zeng Q."/>
            <person name="Yandava C."/>
            <person name="Alvarado L."/>
            <person name="Longcore J."/>
            <person name="James T."/>
        </authorList>
    </citation>
    <scope>NUCLEOTIDE SEQUENCE [LARGE SCALE GENOMIC DNA]</scope>
    <source>
        <strain evidence="8 9">JEL423</strain>
    </source>
</reference>
<dbReference type="Proteomes" id="UP000077115">
    <property type="component" value="Unassembled WGS sequence"/>
</dbReference>
<dbReference type="GO" id="GO:0032040">
    <property type="term" value="C:small-subunit processome"/>
    <property type="evidence" value="ECO:0007669"/>
    <property type="project" value="UniProtKB-UniRule"/>
</dbReference>
<reference evidence="8 9" key="2">
    <citation type="submission" date="2016-05" db="EMBL/GenBank/DDBJ databases">
        <title>Lineage-specific infection strategies underlie the spectrum of fungal disease in amphibians.</title>
        <authorList>
            <person name="Cuomo C.A."/>
            <person name="Farrer R.A."/>
            <person name="James T."/>
            <person name="Longcore J."/>
            <person name="Birren B."/>
        </authorList>
    </citation>
    <scope>NUCLEOTIDE SEQUENCE [LARGE SCALE GENOMIC DNA]</scope>
    <source>
        <strain evidence="8 9">JEL423</strain>
    </source>
</reference>
<feature type="compositionally biased region" description="Acidic residues" evidence="7">
    <location>
        <begin position="124"/>
        <end position="136"/>
    </location>
</feature>
<evidence type="ECO:0000313" key="9">
    <source>
        <dbReference type="Proteomes" id="UP000077115"/>
    </source>
</evidence>
<keyword evidence="4 6" id="KW-0698">rRNA processing</keyword>
<dbReference type="Pfam" id="PF03998">
    <property type="entry name" value="Utp11"/>
    <property type="match status" value="1"/>
</dbReference>
<dbReference type="PANTHER" id="PTHR12838">
    <property type="entry name" value="U3 SMALL NUCLEOLAR RNA-ASSOCIATED PROTEIN 11"/>
    <property type="match status" value="1"/>
</dbReference>
<evidence type="ECO:0000256" key="6">
    <source>
        <dbReference type="PIRNR" id="PIRNR015952"/>
    </source>
</evidence>
<dbReference type="OrthoDB" id="29058at2759"/>
<keyword evidence="5 6" id="KW-0539">Nucleus</keyword>
<feature type="region of interest" description="Disordered" evidence="7">
    <location>
        <begin position="123"/>
        <end position="162"/>
    </location>
</feature>
<dbReference type="PANTHER" id="PTHR12838:SF0">
    <property type="entry name" value="U3 SMALL NUCLEOLAR RNA-ASSOCIATED PROTEIN 11-RELATED"/>
    <property type="match status" value="1"/>
</dbReference>
<evidence type="ECO:0000256" key="7">
    <source>
        <dbReference type="SAM" id="MobiDB-lite"/>
    </source>
</evidence>
<dbReference type="eggNOG" id="KOG3237">
    <property type="taxonomic scope" value="Eukaryota"/>
</dbReference>
<feature type="region of interest" description="Disordered" evidence="7">
    <location>
        <begin position="1"/>
        <end position="25"/>
    </location>
</feature>
<gene>
    <name evidence="8" type="ORF">BDEG_24843</name>
</gene>
<protein>
    <recommendedName>
        <fullName evidence="6">U3 small nucleolar RNA-associated protein 11</fullName>
        <shortName evidence="6">U3 snoRNA-associated protein 11</shortName>
    </recommendedName>
</protein>
<comment type="subcellular location">
    <subcellularLocation>
        <location evidence="2 6">Nucleus</location>
        <location evidence="2 6">Nucleolus</location>
    </subcellularLocation>
</comment>
<evidence type="ECO:0000256" key="4">
    <source>
        <dbReference type="ARBA" id="ARBA00022552"/>
    </source>
</evidence>
<evidence type="ECO:0000256" key="1">
    <source>
        <dbReference type="ARBA" id="ARBA00004099"/>
    </source>
</evidence>
<comment type="subunit">
    <text evidence="6">Component of the ribosomal small subunit (SSU) processome.</text>
</comment>
<dbReference type="InterPro" id="IPR007144">
    <property type="entry name" value="SSU_processome_Utp11"/>
</dbReference>
<dbReference type="VEuPathDB" id="FungiDB:BDEG_24843"/>
<proteinExistence type="inferred from homology"/>
<name>A0A177WM67_BATDL</name>
<dbReference type="STRING" id="403673.A0A177WM67"/>
<dbReference type="AlphaFoldDB" id="A0A177WM67"/>
<dbReference type="GO" id="GO:0006364">
    <property type="term" value="P:rRNA processing"/>
    <property type="evidence" value="ECO:0007669"/>
    <property type="project" value="UniProtKB-UniRule"/>
</dbReference>